<feature type="region of interest" description="Disordered" evidence="1">
    <location>
        <begin position="1"/>
        <end position="60"/>
    </location>
</feature>
<evidence type="ECO:0000256" key="1">
    <source>
        <dbReference type="SAM" id="MobiDB-lite"/>
    </source>
</evidence>
<name>A0A5B7DTM9_PORTR</name>
<sequence length="126" mass="13858">MQLASVVRASEGGRETGWRAPSSWPRRDVTEIKRRLDQHTNTTPSLATTPTPPNTASCEPGELETTIRDFALLVSQHSKIDPDVVLPPRSQFVKQLVLLSPTHWTPALSMTCSTGPSPARRNKTDS</sequence>
<feature type="compositionally biased region" description="Low complexity" evidence="1">
    <location>
        <begin position="40"/>
        <end position="57"/>
    </location>
</feature>
<gene>
    <name evidence="2" type="ORF">E2C01_018110</name>
</gene>
<keyword evidence="3" id="KW-1185">Reference proteome</keyword>
<dbReference type="EMBL" id="VSRR010001403">
    <property type="protein sequence ID" value="MPC25012.1"/>
    <property type="molecule type" value="Genomic_DNA"/>
</dbReference>
<proteinExistence type="predicted"/>
<dbReference type="AlphaFoldDB" id="A0A5B7DTM9"/>
<evidence type="ECO:0000313" key="2">
    <source>
        <dbReference type="EMBL" id="MPC25012.1"/>
    </source>
</evidence>
<accession>A0A5B7DTM9</accession>
<protein>
    <submittedName>
        <fullName evidence="2">Uncharacterized protein</fullName>
    </submittedName>
</protein>
<feature type="compositionally biased region" description="Basic and acidic residues" evidence="1">
    <location>
        <begin position="25"/>
        <end position="38"/>
    </location>
</feature>
<evidence type="ECO:0000313" key="3">
    <source>
        <dbReference type="Proteomes" id="UP000324222"/>
    </source>
</evidence>
<dbReference type="Proteomes" id="UP000324222">
    <property type="component" value="Unassembled WGS sequence"/>
</dbReference>
<comment type="caution">
    <text evidence="2">The sequence shown here is derived from an EMBL/GenBank/DDBJ whole genome shotgun (WGS) entry which is preliminary data.</text>
</comment>
<reference evidence="2 3" key="1">
    <citation type="submission" date="2019-05" db="EMBL/GenBank/DDBJ databases">
        <title>Another draft genome of Portunus trituberculatus and its Hox gene families provides insights of decapod evolution.</title>
        <authorList>
            <person name="Jeong J.-H."/>
            <person name="Song I."/>
            <person name="Kim S."/>
            <person name="Choi T."/>
            <person name="Kim D."/>
            <person name="Ryu S."/>
            <person name="Kim W."/>
        </authorList>
    </citation>
    <scope>NUCLEOTIDE SEQUENCE [LARGE SCALE GENOMIC DNA]</scope>
    <source>
        <tissue evidence="2">Muscle</tissue>
    </source>
</reference>
<organism evidence="2 3">
    <name type="scientific">Portunus trituberculatus</name>
    <name type="common">Swimming crab</name>
    <name type="synonym">Neptunus trituberculatus</name>
    <dbReference type="NCBI Taxonomy" id="210409"/>
    <lineage>
        <taxon>Eukaryota</taxon>
        <taxon>Metazoa</taxon>
        <taxon>Ecdysozoa</taxon>
        <taxon>Arthropoda</taxon>
        <taxon>Crustacea</taxon>
        <taxon>Multicrustacea</taxon>
        <taxon>Malacostraca</taxon>
        <taxon>Eumalacostraca</taxon>
        <taxon>Eucarida</taxon>
        <taxon>Decapoda</taxon>
        <taxon>Pleocyemata</taxon>
        <taxon>Brachyura</taxon>
        <taxon>Eubrachyura</taxon>
        <taxon>Portunoidea</taxon>
        <taxon>Portunidae</taxon>
        <taxon>Portuninae</taxon>
        <taxon>Portunus</taxon>
    </lineage>
</organism>